<dbReference type="PANTHER" id="PTHR43471:SF1">
    <property type="entry name" value="ABC TRANSPORTER PERMEASE PROTEIN NOSY-RELATED"/>
    <property type="match status" value="1"/>
</dbReference>
<evidence type="ECO:0000313" key="2">
    <source>
        <dbReference type="Proteomes" id="UP000281028"/>
    </source>
</evidence>
<dbReference type="PANTHER" id="PTHR43471">
    <property type="entry name" value="ABC TRANSPORTER PERMEASE"/>
    <property type="match status" value="1"/>
</dbReference>
<dbReference type="AlphaFoldDB" id="A0A3S1JK44"/>
<proteinExistence type="predicted"/>
<evidence type="ECO:0000313" key="1">
    <source>
        <dbReference type="EMBL" id="NSL86061.1"/>
    </source>
</evidence>
<dbReference type="Proteomes" id="UP000281028">
    <property type="component" value="Unassembled WGS sequence"/>
</dbReference>
<reference evidence="1" key="1">
    <citation type="submission" date="2020-05" db="EMBL/GenBank/DDBJ databases">
        <title>Chitinophaga laudate sp. nov., isolated from a tropical peat swamp.</title>
        <authorList>
            <person name="Goh C.B.S."/>
            <person name="Lee M.S."/>
            <person name="Parimannan S."/>
            <person name="Pasbakhsh P."/>
            <person name="Yule C.M."/>
            <person name="Rajandas H."/>
            <person name="Loke S."/>
            <person name="Croft L."/>
            <person name="Tan J.B.L."/>
        </authorList>
    </citation>
    <scope>NUCLEOTIDE SEQUENCE</scope>
    <source>
        <strain evidence="1">Mgbs1</strain>
    </source>
</reference>
<keyword evidence="2" id="KW-1185">Reference proteome</keyword>
<dbReference type="InterPro" id="IPR021913">
    <property type="entry name" value="DUF3526"/>
</dbReference>
<protein>
    <submittedName>
        <fullName evidence="1">DUF3526 domain-containing protein</fullName>
    </submittedName>
</protein>
<dbReference type="EMBL" id="RIAR02000001">
    <property type="protein sequence ID" value="NSL86061.1"/>
    <property type="molecule type" value="Genomic_DNA"/>
</dbReference>
<dbReference type="GO" id="GO:0140359">
    <property type="term" value="F:ABC-type transporter activity"/>
    <property type="evidence" value="ECO:0007669"/>
    <property type="project" value="InterPro"/>
</dbReference>
<dbReference type="Pfam" id="PF12679">
    <property type="entry name" value="ABC2_membrane_2"/>
    <property type="match status" value="1"/>
</dbReference>
<dbReference type="OrthoDB" id="184009at2"/>
<accession>A0A3S1JK44</accession>
<dbReference type="GO" id="GO:0005886">
    <property type="term" value="C:plasma membrane"/>
    <property type="evidence" value="ECO:0007669"/>
    <property type="project" value="UniProtKB-SubCell"/>
</dbReference>
<organism evidence="1 2">
    <name type="scientific">Chitinophaga solisilvae</name>
    <dbReference type="NCBI Taxonomy" id="1233460"/>
    <lineage>
        <taxon>Bacteria</taxon>
        <taxon>Pseudomonadati</taxon>
        <taxon>Bacteroidota</taxon>
        <taxon>Chitinophagia</taxon>
        <taxon>Chitinophagales</taxon>
        <taxon>Chitinophagaceae</taxon>
        <taxon>Chitinophaga</taxon>
    </lineage>
</organism>
<sequence>MQITLLIAVRTWKTVLQNRAAAALTLLLGIILCIATWIGWQHFKTQQQQQQHYKSIVREQWESKPDKHPHRMAHYGYLVFRDKHELSFFDFGIEQFAGVSIFLEAHKQNTANFSEAGFSNGMLRFGELSVAMVLQLLVPLLIFFLGFNSIAAERESGALKILLCQGISWRQLLTGKMLGIIGVAFTLFIPVILLTILLWAALSHWHVSADAALRLLLLVVSYAVYFIICAGIAVLVSAFSSTSRAALTTLLGCWVFFLVILPRLTQAIGARLYPSPAKIEFAAAVEADLHREGDSHNPDDPHYAQLKSSLLQQYGVDDVKKLPFNYSGYVMAEGEKISAAIYDRHQQQLIDIYERQNHFTMAAGFLNPYLAIRHLSMALTGADYTTYADFQQQAESYRYQLAQRMNSLQMKYISNETPAANDKPAAISHDHWKEMPDFTFHFRKTGQVLTTQTAAITALLGWLVLVLAGVQLASRFVKTL</sequence>
<comment type="caution">
    <text evidence="1">The sequence shown here is derived from an EMBL/GenBank/DDBJ whole genome shotgun (WGS) entry which is preliminary data.</text>
</comment>
<dbReference type="Pfam" id="PF12040">
    <property type="entry name" value="DUF3526"/>
    <property type="match status" value="1"/>
</dbReference>
<name>A0A3S1JK44_9BACT</name>
<gene>
    <name evidence="1" type="ORF">ECE50_004410</name>
</gene>